<name>A0A4P9YPI2_ROZAC</name>
<dbReference type="Pfam" id="PF14306">
    <property type="entry name" value="PUA_2"/>
    <property type="match status" value="1"/>
</dbReference>
<reference evidence="3" key="1">
    <citation type="journal article" date="2018" name="Nat. Microbiol.">
        <title>Leveraging single-cell genomics to expand the fungal tree of life.</title>
        <authorList>
            <person name="Ahrendt S.R."/>
            <person name="Quandt C.A."/>
            <person name="Ciobanu D."/>
            <person name="Clum A."/>
            <person name="Salamov A."/>
            <person name="Andreopoulos B."/>
            <person name="Cheng J.F."/>
            <person name="Woyke T."/>
            <person name="Pelin A."/>
            <person name="Henrissat B."/>
            <person name="Reynolds N.K."/>
            <person name="Benny G.L."/>
            <person name="Smith M.E."/>
            <person name="James T.Y."/>
            <person name="Grigoriev I.V."/>
        </authorList>
    </citation>
    <scope>NUCLEOTIDE SEQUENCE [LARGE SCALE GENOMIC DNA]</scope>
    <source>
        <strain evidence="3">CSF55</strain>
    </source>
</reference>
<dbReference type="InterPro" id="IPR015947">
    <property type="entry name" value="PUA-like_sf"/>
</dbReference>
<gene>
    <name evidence="2" type="ORF">ROZALSC1DRAFT_21262</name>
</gene>
<dbReference type="Gene3D" id="3.10.400.10">
    <property type="entry name" value="Sulfate adenylyltransferase"/>
    <property type="match status" value="1"/>
</dbReference>
<accession>A0A4P9YPI2</accession>
<evidence type="ECO:0000313" key="3">
    <source>
        <dbReference type="Proteomes" id="UP000281549"/>
    </source>
</evidence>
<evidence type="ECO:0000259" key="1">
    <source>
        <dbReference type="Pfam" id="PF14306"/>
    </source>
</evidence>
<sequence length="170" mass="19510">MEEPSLKSLELHHDRLLYDLEMILNGGFSPLNGFMNLSDYLSYQILSILIRVLEHMKLTDGTTWTIPIVLDVQENHGFTIKERVILTKTVNGKRQDLAMLEIEDIFYPDKSNEALKVFGTNDLYHPGVHYLHKTMGPVYIGGCIVSAIQFPIKILNHSFENLISENFTWS</sequence>
<evidence type="ECO:0000313" key="2">
    <source>
        <dbReference type="EMBL" id="RKP20590.1"/>
    </source>
</evidence>
<dbReference type="InterPro" id="IPR025980">
    <property type="entry name" value="ATP-Sase_PUA-like_dom"/>
</dbReference>
<organism evidence="2 3">
    <name type="scientific">Rozella allomycis (strain CSF55)</name>
    <dbReference type="NCBI Taxonomy" id="988480"/>
    <lineage>
        <taxon>Eukaryota</taxon>
        <taxon>Fungi</taxon>
        <taxon>Fungi incertae sedis</taxon>
        <taxon>Cryptomycota</taxon>
        <taxon>Cryptomycota incertae sedis</taxon>
        <taxon>Rozella</taxon>
    </lineage>
</organism>
<feature type="domain" description="ATP-sulfurylase PUA-like" evidence="1">
    <location>
        <begin position="4"/>
        <end position="144"/>
    </location>
</feature>
<protein>
    <submittedName>
        <fullName evidence="2">PUA-like protein</fullName>
    </submittedName>
</protein>
<proteinExistence type="predicted"/>
<dbReference type="SUPFAM" id="SSF88697">
    <property type="entry name" value="PUA domain-like"/>
    <property type="match status" value="1"/>
</dbReference>
<dbReference type="Proteomes" id="UP000281549">
    <property type="component" value="Unassembled WGS sequence"/>
</dbReference>
<dbReference type="EMBL" id="ML005043">
    <property type="protein sequence ID" value="RKP20590.1"/>
    <property type="molecule type" value="Genomic_DNA"/>
</dbReference>
<dbReference type="PANTHER" id="PTHR43509">
    <property type="match status" value="1"/>
</dbReference>
<dbReference type="AlphaFoldDB" id="A0A4P9YPI2"/>
<dbReference type="PANTHER" id="PTHR43509:SF1">
    <property type="entry name" value="SULFATE ADENYLYLTRANSFERASE"/>
    <property type="match status" value="1"/>
</dbReference>